<dbReference type="EMBL" id="VEPZ02001429">
    <property type="protein sequence ID" value="KAE8673302.1"/>
    <property type="molecule type" value="Genomic_DNA"/>
</dbReference>
<name>A0A6A2XDB5_HIBSY</name>
<gene>
    <name evidence="2" type="ORF">F3Y22_tig00111794pilonHSYRG00047</name>
</gene>
<evidence type="ECO:0000313" key="3">
    <source>
        <dbReference type="Proteomes" id="UP000436088"/>
    </source>
</evidence>
<reference evidence="2" key="1">
    <citation type="submission" date="2019-09" db="EMBL/GenBank/DDBJ databases">
        <title>Draft genome information of white flower Hibiscus syriacus.</title>
        <authorList>
            <person name="Kim Y.-M."/>
        </authorList>
    </citation>
    <scope>NUCLEOTIDE SEQUENCE [LARGE SCALE GENOMIC DNA]</scope>
    <source>
        <strain evidence="2">YM2019G1</strain>
    </source>
</reference>
<feature type="compositionally biased region" description="Polar residues" evidence="1">
    <location>
        <begin position="1"/>
        <end position="11"/>
    </location>
</feature>
<evidence type="ECO:0000313" key="2">
    <source>
        <dbReference type="EMBL" id="KAE8673302.1"/>
    </source>
</evidence>
<evidence type="ECO:0000256" key="1">
    <source>
        <dbReference type="SAM" id="MobiDB-lite"/>
    </source>
</evidence>
<feature type="region of interest" description="Disordered" evidence="1">
    <location>
        <begin position="1"/>
        <end position="26"/>
    </location>
</feature>
<proteinExistence type="predicted"/>
<dbReference type="Proteomes" id="UP000436088">
    <property type="component" value="Unassembled WGS sequence"/>
</dbReference>
<protein>
    <submittedName>
        <fullName evidence="2">Uncharacterized protein</fullName>
    </submittedName>
</protein>
<sequence length="128" mass="13329">MGFHATESTEGSGAVEGPELDGIVPRSGEERIAARRVLIETVDFTGVFFHGADRVGLRKESGVVDLDRSIGYGGGEDGIVGFGPGDVVDTFSGVEGNELVDDGAGRGEIDDVDTAVTYYAEVLRSGYG</sequence>
<dbReference type="AlphaFoldDB" id="A0A6A2XDB5"/>
<comment type="caution">
    <text evidence="2">The sequence shown here is derived from an EMBL/GenBank/DDBJ whole genome shotgun (WGS) entry which is preliminary data.</text>
</comment>
<keyword evidence="3" id="KW-1185">Reference proteome</keyword>
<organism evidence="2 3">
    <name type="scientific">Hibiscus syriacus</name>
    <name type="common">Rose of Sharon</name>
    <dbReference type="NCBI Taxonomy" id="106335"/>
    <lineage>
        <taxon>Eukaryota</taxon>
        <taxon>Viridiplantae</taxon>
        <taxon>Streptophyta</taxon>
        <taxon>Embryophyta</taxon>
        <taxon>Tracheophyta</taxon>
        <taxon>Spermatophyta</taxon>
        <taxon>Magnoliopsida</taxon>
        <taxon>eudicotyledons</taxon>
        <taxon>Gunneridae</taxon>
        <taxon>Pentapetalae</taxon>
        <taxon>rosids</taxon>
        <taxon>malvids</taxon>
        <taxon>Malvales</taxon>
        <taxon>Malvaceae</taxon>
        <taxon>Malvoideae</taxon>
        <taxon>Hibiscus</taxon>
    </lineage>
</organism>
<accession>A0A6A2XDB5</accession>